<sequence>MIVGFSLIFQFYIRQYGLIVERLRKVQFLEALLESLRILPLEPVPQVEGVMGAVAIA</sequence>
<organism evidence="1 2">
    <name type="scientific">Edaphobacter modestus</name>
    <dbReference type="NCBI Taxonomy" id="388466"/>
    <lineage>
        <taxon>Bacteria</taxon>
        <taxon>Pseudomonadati</taxon>
        <taxon>Acidobacteriota</taxon>
        <taxon>Terriglobia</taxon>
        <taxon>Terriglobales</taxon>
        <taxon>Acidobacteriaceae</taxon>
        <taxon>Edaphobacter</taxon>
    </lineage>
</organism>
<accession>A0A4Q7YW30</accession>
<comment type="caution">
    <text evidence="1">The sequence shown here is derived from an EMBL/GenBank/DDBJ whole genome shotgun (WGS) entry which is preliminary data.</text>
</comment>
<dbReference type="AlphaFoldDB" id="A0A4Q7YW30"/>
<proteinExistence type="predicted"/>
<keyword evidence="2" id="KW-1185">Reference proteome</keyword>
<dbReference type="EMBL" id="SHKW01000001">
    <property type="protein sequence ID" value="RZU41381.1"/>
    <property type="molecule type" value="Genomic_DNA"/>
</dbReference>
<name>A0A4Q7YW30_9BACT</name>
<evidence type="ECO:0000313" key="1">
    <source>
        <dbReference type="EMBL" id="RZU41381.1"/>
    </source>
</evidence>
<reference evidence="1 2" key="1">
    <citation type="submission" date="2019-02" db="EMBL/GenBank/DDBJ databases">
        <title>Genomic Encyclopedia of Archaeal and Bacterial Type Strains, Phase II (KMG-II): from individual species to whole genera.</title>
        <authorList>
            <person name="Goeker M."/>
        </authorList>
    </citation>
    <scope>NUCLEOTIDE SEQUENCE [LARGE SCALE GENOMIC DNA]</scope>
    <source>
        <strain evidence="1 2">DSM 18101</strain>
    </source>
</reference>
<gene>
    <name evidence="1" type="ORF">BDD14_2903</name>
</gene>
<dbReference type="Proteomes" id="UP000292958">
    <property type="component" value="Unassembled WGS sequence"/>
</dbReference>
<protein>
    <submittedName>
        <fullName evidence="1">Uncharacterized protein</fullName>
    </submittedName>
</protein>
<evidence type="ECO:0000313" key="2">
    <source>
        <dbReference type="Proteomes" id="UP000292958"/>
    </source>
</evidence>